<gene>
    <name evidence="1" type="ORF">OXU80_20585</name>
</gene>
<keyword evidence="2" id="KW-1185">Reference proteome</keyword>
<protein>
    <submittedName>
        <fullName evidence="1">Sigma-70 family RNA polymerase sigma factor</fullName>
    </submittedName>
</protein>
<dbReference type="EMBL" id="CP113520">
    <property type="protein sequence ID" value="WAJ27229.1"/>
    <property type="molecule type" value="Genomic_DNA"/>
</dbReference>
<accession>A0ACD4NKC5</accession>
<dbReference type="Proteomes" id="UP001163223">
    <property type="component" value="Chromosome"/>
</dbReference>
<organism evidence="1 2">
    <name type="scientific">Antarcticirhabdus aurantiaca</name>
    <dbReference type="NCBI Taxonomy" id="2606717"/>
    <lineage>
        <taxon>Bacteria</taxon>
        <taxon>Pseudomonadati</taxon>
        <taxon>Pseudomonadota</taxon>
        <taxon>Alphaproteobacteria</taxon>
        <taxon>Hyphomicrobiales</taxon>
        <taxon>Aurantimonadaceae</taxon>
        <taxon>Antarcticirhabdus</taxon>
    </lineage>
</organism>
<sequence>MSLDLSSRNAAPPSASAADPARARLVRCLAAVAEGDRTALREVHDLTVAKLFGVAYRILGDREEAEDVVQDVYLTVWNRADRFDPGRASPITWLATIARNRAIDRLRQIGGRRAAAGGVEEAADLPDGAPDALALLEGADESRRLADCLGGLDERARGAITAAFFGGLTYDELARRDGMPLGTMKSLVRRGLMKLKGCLGE</sequence>
<reference evidence="1" key="1">
    <citation type="submission" date="2022-11" db="EMBL/GenBank/DDBJ databases">
        <title>beta-Carotene-producing bacterium, Jeongeuplla avenae sp. nov., alleviates the salt stress of Arabidopsis seedlings.</title>
        <authorList>
            <person name="Jiang L."/>
            <person name="Lee J."/>
        </authorList>
    </citation>
    <scope>NUCLEOTIDE SEQUENCE</scope>
    <source>
        <strain evidence="1">DY_R2A_6</strain>
    </source>
</reference>
<evidence type="ECO:0000313" key="1">
    <source>
        <dbReference type="EMBL" id="WAJ27229.1"/>
    </source>
</evidence>
<evidence type="ECO:0000313" key="2">
    <source>
        <dbReference type="Proteomes" id="UP001163223"/>
    </source>
</evidence>
<name>A0ACD4NKC5_9HYPH</name>
<proteinExistence type="predicted"/>